<dbReference type="PROSITE" id="PS50005">
    <property type="entry name" value="TPR"/>
    <property type="match status" value="1"/>
</dbReference>
<dbReference type="SUPFAM" id="SSF48452">
    <property type="entry name" value="TPR-like"/>
    <property type="match status" value="1"/>
</dbReference>
<dbReference type="Gene3D" id="1.25.40.10">
    <property type="entry name" value="Tetratricopeptide repeat domain"/>
    <property type="match status" value="1"/>
</dbReference>
<evidence type="ECO:0000256" key="3">
    <source>
        <dbReference type="PROSITE-ProRule" id="PRU00339"/>
    </source>
</evidence>
<keyword evidence="6" id="KW-1185">Reference proteome</keyword>
<evidence type="ECO:0000313" key="5">
    <source>
        <dbReference type="EMBL" id="PWR73803.1"/>
    </source>
</evidence>
<dbReference type="EMBL" id="QGMY01000002">
    <property type="protein sequence ID" value="PWR73803.1"/>
    <property type="molecule type" value="Genomic_DNA"/>
</dbReference>
<dbReference type="AlphaFoldDB" id="A0A2V2NEQ7"/>
<dbReference type="SMART" id="SM00028">
    <property type="entry name" value="TPR"/>
    <property type="match status" value="4"/>
</dbReference>
<name>A0A2V2NEQ7_9EURY</name>
<dbReference type="InterPro" id="IPR019734">
    <property type="entry name" value="TPR_rpt"/>
</dbReference>
<dbReference type="Proteomes" id="UP000245657">
    <property type="component" value="Unassembled WGS sequence"/>
</dbReference>
<dbReference type="PANTHER" id="PTHR44858">
    <property type="entry name" value="TETRATRICOPEPTIDE REPEAT PROTEIN 6"/>
    <property type="match status" value="1"/>
</dbReference>
<dbReference type="InterPro" id="IPR011990">
    <property type="entry name" value="TPR-like_helical_dom_sf"/>
</dbReference>
<protein>
    <submittedName>
        <fullName evidence="5">Uncharacterized protein</fullName>
    </submittedName>
</protein>
<keyword evidence="4" id="KW-0472">Membrane</keyword>
<accession>A0A2V2NEQ7</accession>
<dbReference type="InterPro" id="IPR050498">
    <property type="entry name" value="Ycf3"/>
</dbReference>
<organism evidence="5 6">
    <name type="scientific">Methanospirillum lacunae</name>
    <dbReference type="NCBI Taxonomy" id="668570"/>
    <lineage>
        <taxon>Archaea</taxon>
        <taxon>Methanobacteriati</taxon>
        <taxon>Methanobacteriota</taxon>
        <taxon>Stenosarchaea group</taxon>
        <taxon>Methanomicrobia</taxon>
        <taxon>Methanomicrobiales</taxon>
        <taxon>Methanospirillaceae</taxon>
        <taxon>Methanospirillum</taxon>
    </lineage>
</organism>
<proteinExistence type="predicted"/>
<keyword evidence="4" id="KW-1133">Transmembrane helix</keyword>
<evidence type="ECO:0000256" key="2">
    <source>
        <dbReference type="ARBA" id="ARBA00022803"/>
    </source>
</evidence>
<dbReference type="Pfam" id="PF13181">
    <property type="entry name" value="TPR_8"/>
    <property type="match status" value="1"/>
</dbReference>
<evidence type="ECO:0000256" key="4">
    <source>
        <dbReference type="SAM" id="Phobius"/>
    </source>
</evidence>
<sequence>MIRCPTLILILLLLCMVMSIVTPASAAGIRHDNIGAVQLYNLAVDEATAGNFTQADNLTAQALSIQPNFTLALVTRASVLMNLRNMTGAKEVLDKAMAFDPEDANVLATMASFKQQNGADREALTYASKALEANPNLTEAWIIKGTAHGSLGEYEEELKASEQALAISPDNKLAQSNKAYATGMLNNSKKSPVNPLIPLVALICGVVLAIGRRR</sequence>
<keyword evidence="1" id="KW-0677">Repeat</keyword>
<keyword evidence="4" id="KW-0812">Transmembrane</keyword>
<keyword evidence="2 3" id="KW-0802">TPR repeat</keyword>
<dbReference type="Pfam" id="PF14559">
    <property type="entry name" value="TPR_19"/>
    <property type="match status" value="1"/>
</dbReference>
<evidence type="ECO:0000256" key="1">
    <source>
        <dbReference type="ARBA" id="ARBA00022737"/>
    </source>
</evidence>
<feature type="repeat" description="TPR" evidence="3">
    <location>
        <begin position="138"/>
        <end position="171"/>
    </location>
</feature>
<dbReference type="PANTHER" id="PTHR44858:SF1">
    <property type="entry name" value="UDP-N-ACETYLGLUCOSAMINE--PEPTIDE N-ACETYLGLUCOSAMINYLTRANSFERASE SPINDLY-RELATED"/>
    <property type="match status" value="1"/>
</dbReference>
<evidence type="ECO:0000313" key="6">
    <source>
        <dbReference type="Proteomes" id="UP000245657"/>
    </source>
</evidence>
<feature type="transmembrane region" description="Helical" evidence="4">
    <location>
        <begin position="193"/>
        <end position="211"/>
    </location>
</feature>
<gene>
    <name evidence="5" type="ORF">DK846_01135</name>
</gene>
<reference evidence="5 6" key="1">
    <citation type="submission" date="2018-05" db="EMBL/GenBank/DDBJ databases">
        <title>Draft genome of Methanospirillum lacunae Ki8-1.</title>
        <authorList>
            <person name="Dueholm M.S."/>
            <person name="Nielsen P.H."/>
            <person name="Bakmann L.F."/>
            <person name="Otzen D.E."/>
        </authorList>
    </citation>
    <scope>NUCLEOTIDE SEQUENCE [LARGE SCALE GENOMIC DNA]</scope>
    <source>
        <strain evidence="5 6">Ki8-1</strain>
    </source>
</reference>
<comment type="caution">
    <text evidence="5">The sequence shown here is derived from an EMBL/GenBank/DDBJ whole genome shotgun (WGS) entry which is preliminary data.</text>
</comment>